<evidence type="ECO:0000256" key="2">
    <source>
        <dbReference type="SAM" id="MobiDB-lite"/>
    </source>
</evidence>
<evidence type="ECO:0000313" key="5">
    <source>
        <dbReference type="Proteomes" id="UP000315628"/>
    </source>
</evidence>
<dbReference type="Pfam" id="PF13649">
    <property type="entry name" value="Methyltransf_25"/>
    <property type="match status" value="1"/>
</dbReference>
<evidence type="ECO:0000313" key="4">
    <source>
        <dbReference type="EMBL" id="TWD13364.1"/>
    </source>
</evidence>
<keyword evidence="5" id="KW-1185">Reference proteome</keyword>
<keyword evidence="4" id="KW-0830">Ubiquinone</keyword>
<dbReference type="Proteomes" id="UP000315628">
    <property type="component" value="Unassembled WGS sequence"/>
</dbReference>
<dbReference type="SUPFAM" id="SSF53335">
    <property type="entry name" value="S-adenosyl-L-methionine-dependent methyltransferases"/>
    <property type="match status" value="1"/>
</dbReference>
<feature type="region of interest" description="Disordered" evidence="2">
    <location>
        <begin position="1"/>
        <end position="20"/>
    </location>
</feature>
<name>A0A560W6X3_9MICO</name>
<dbReference type="GO" id="GO:0008757">
    <property type="term" value="F:S-adenosylmethionine-dependent methyltransferase activity"/>
    <property type="evidence" value="ECO:0007669"/>
    <property type="project" value="InterPro"/>
</dbReference>
<protein>
    <submittedName>
        <fullName evidence="4">Ubiquinone/menaquinone biosynthesis C-methylase UbiE</fullName>
    </submittedName>
</protein>
<feature type="domain" description="Methyltransferase" evidence="3">
    <location>
        <begin position="47"/>
        <end position="143"/>
    </location>
</feature>
<dbReference type="GO" id="GO:0032259">
    <property type="term" value="P:methylation"/>
    <property type="evidence" value="ECO:0007669"/>
    <property type="project" value="UniProtKB-KW"/>
</dbReference>
<sequence>MSQDRPTPGSGARRRGVESSLRTAAVWAEVAELTTERERELGRALRVLDLGGGTGGLAVPLAEGGHTVTVVDPSPDALASLRRRAEESSAAGRISAVQGDADTLSDLLAPGSVDLVCCHGTLEVVDDPDETLRRIADVLAPGGYLSLVAAQRLAAVLGRALAGRFDQARAALATPEGRWGESDPMPRRFDQDDIEARLDRAGFTVAGLHGVRIFSDLVPGALLDSDADRSDLLALEQAAVSDDGGSVLSRLGTQLHALARKD</sequence>
<dbReference type="EMBL" id="VIUW01000005">
    <property type="protein sequence ID" value="TWD13364.1"/>
    <property type="molecule type" value="Genomic_DNA"/>
</dbReference>
<gene>
    <name evidence="4" type="ORF">FB557_2765</name>
</gene>
<dbReference type="AlphaFoldDB" id="A0A560W6X3"/>
<dbReference type="PANTHER" id="PTHR43861">
    <property type="entry name" value="TRANS-ACONITATE 2-METHYLTRANSFERASE-RELATED"/>
    <property type="match status" value="1"/>
</dbReference>
<dbReference type="InterPro" id="IPR041698">
    <property type="entry name" value="Methyltransf_25"/>
</dbReference>
<proteinExistence type="predicted"/>
<evidence type="ECO:0000256" key="1">
    <source>
        <dbReference type="ARBA" id="ARBA00022679"/>
    </source>
</evidence>
<dbReference type="Gene3D" id="3.40.50.150">
    <property type="entry name" value="Vaccinia Virus protein VP39"/>
    <property type="match status" value="1"/>
</dbReference>
<dbReference type="CDD" id="cd02440">
    <property type="entry name" value="AdoMet_MTases"/>
    <property type="match status" value="1"/>
</dbReference>
<organism evidence="4 5">
    <name type="scientific">Marihabitans asiaticum</name>
    <dbReference type="NCBI Taxonomy" id="415218"/>
    <lineage>
        <taxon>Bacteria</taxon>
        <taxon>Bacillati</taxon>
        <taxon>Actinomycetota</taxon>
        <taxon>Actinomycetes</taxon>
        <taxon>Micrococcales</taxon>
        <taxon>Intrasporangiaceae</taxon>
        <taxon>Marihabitans</taxon>
    </lineage>
</organism>
<comment type="caution">
    <text evidence="4">The sequence shown here is derived from an EMBL/GenBank/DDBJ whole genome shotgun (WGS) entry which is preliminary data.</text>
</comment>
<dbReference type="InterPro" id="IPR029063">
    <property type="entry name" value="SAM-dependent_MTases_sf"/>
</dbReference>
<keyword evidence="1" id="KW-0808">Transferase</keyword>
<keyword evidence="4" id="KW-0489">Methyltransferase</keyword>
<dbReference type="RefSeq" id="WP_246074845.1">
    <property type="nucleotide sequence ID" value="NZ_BAAAYT010000002.1"/>
</dbReference>
<accession>A0A560W6X3</accession>
<reference evidence="4 5" key="1">
    <citation type="submission" date="2019-06" db="EMBL/GenBank/DDBJ databases">
        <title>Sequencing the genomes of 1000 actinobacteria strains.</title>
        <authorList>
            <person name="Klenk H.-P."/>
        </authorList>
    </citation>
    <scope>NUCLEOTIDE SEQUENCE [LARGE SCALE GENOMIC DNA]</scope>
    <source>
        <strain evidence="4 5">DSM 18935</strain>
    </source>
</reference>
<evidence type="ECO:0000259" key="3">
    <source>
        <dbReference type="Pfam" id="PF13649"/>
    </source>
</evidence>